<dbReference type="EMBL" id="VLYX01000029">
    <property type="protein sequence ID" value="MDR4328259.1"/>
    <property type="molecule type" value="Genomic_DNA"/>
</dbReference>
<reference evidence="2" key="1">
    <citation type="submission" date="2019-07" db="EMBL/GenBank/DDBJ databases">
        <title>Phylogenomic Reclassification of ATCC Bacillus Strains and Various Taxa within the Genus Bacillus.</title>
        <authorList>
            <person name="Riojas M.A."/>
            <person name="Frank A.M."/>
            <person name="Fenn S.L."/>
            <person name="King S.P."/>
            <person name="Brower S.M."/>
            <person name="Hazbon M.H."/>
        </authorList>
    </citation>
    <scope>NUCLEOTIDE SEQUENCE</scope>
    <source>
        <strain evidence="2">NR-12239</strain>
    </source>
</reference>
<evidence type="ECO:0000313" key="3">
    <source>
        <dbReference type="Proteomes" id="UP001248134"/>
    </source>
</evidence>
<proteinExistence type="predicted"/>
<evidence type="ECO:0000313" key="2">
    <source>
        <dbReference type="EMBL" id="MDR4328259.1"/>
    </source>
</evidence>
<name>A0AAJ1Z0K2_9BACI</name>
<gene>
    <name evidence="2" type="ORF">FOS08_20795</name>
</gene>
<keyword evidence="1" id="KW-0732">Signal</keyword>
<accession>A0AAJ1Z0K2</accession>
<feature type="signal peptide" evidence="1">
    <location>
        <begin position="1"/>
        <end position="27"/>
    </location>
</feature>
<comment type="caution">
    <text evidence="2">The sequence shown here is derived from an EMBL/GenBank/DDBJ whole genome shotgun (WGS) entry which is preliminary data.</text>
</comment>
<dbReference type="AlphaFoldDB" id="A0AAJ1Z0K2"/>
<protein>
    <submittedName>
        <fullName evidence="2">Uncharacterized protein</fullName>
    </submittedName>
</protein>
<dbReference type="Proteomes" id="UP001248134">
    <property type="component" value="Unassembled WGS sequence"/>
</dbReference>
<organism evidence="2 3">
    <name type="scientific">Bacillus pseudomycoides</name>
    <dbReference type="NCBI Taxonomy" id="64104"/>
    <lineage>
        <taxon>Bacteria</taxon>
        <taxon>Bacillati</taxon>
        <taxon>Bacillota</taxon>
        <taxon>Bacilli</taxon>
        <taxon>Bacillales</taxon>
        <taxon>Bacillaceae</taxon>
        <taxon>Bacillus</taxon>
        <taxon>Bacillus cereus group</taxon>
    </lineage>
</organism>
<feature type="chain" id="PRO_5044472142" evidence="1">
    <location>
        <begin position="28"/>
        <end position="141"/>
    </location>
</feature>
<evidence type="ECO:0000256" key="1">
    <source>
        <dbReference type="SAM" id="SignalP"/>
    </source>
</evidence>
<dbReference type="RefSeq" id="WP_098101141.1">
    <property type="nucleotide sequence ID" value="NZ_JBCNAF010000045.1"/>
</dbReference>
<sequence>MKKVLSVMGSLVLTVMALFGFSGTASANSFGWTYFETEDGKWDGNSIITTYSQPNVEVHLGADGRGPYTIGGTRVDGQTLRVRLCNPVTSACTAYQYFGGSEGLYSTIFTGMKPATYRLDVIDSSSSYRVKGYVEAATFSW</sequence>